<dbReference type="PROSITE" id="PS00211">
    <property type="entry name" value="ABC_TRANSPORTER_1"/>
    <property type="match status" value="1"/>
</dbReference>
<proteinExistence type="predicted"/>
<dbReference type="PANTHER" id="PTHR24220">
    <property type="entry name" value="IMPORT ATP-BINDING PROTEIN"/>
    <property type="match status" value="1"/>
</dbReference>
<dbReference type="AlphaFoldDB" id="A0A1H3A8J7"/>
<dbReference type="Proteomes" id="UP000182379">
    <property type="component" value="Unassembled WGS sequence"/>
</dbReference>
<gene>
    <name evidence="4" type="ORF">SAMN05216495_1193</name>
</gene>
<feature type="domain" description="ABC transporter" evidence="3">
    <location>
        <begin position="2"/>
        <end position="218"/>
    </location>
</feature>
<dbReference type="SMART" id="SM00382">
    <property type="entry name" value="AAA"/>
    <property type="match status" value="1"/>
</dbReference>
<dbReference type="InterPro" id="IPR027417">
    <property type="entry name" value="P-loop_NTPase"/>
</dbReference>
<dbReference type="SUPFAM" id="SSF52540">
    <property type="entry name" value="P-loop containing nucleoside triphosphate hydrolases"/>
    <property type="match status" value="1"/>
</dbReference>
<dbReference type="Gene3D" id="3.40.50.300">
    <property type="entry name" value="P-loop containing nucleotide triphosphate hydrolases"/>
    <property type="match status" value="1"/>
</dbReference>
<dbReference type="EMBL" id="FNOP01000019">
    <property type="protein sequence ID" value="SDX26060.1"/>
    <property type="molecule type" value="Genomic_DNA"/>
</dbReference>
<dbReference type="GO" id="GO:0005524">
    <property type="term" value="F:ATP binding"/>
    <property type="evidence" value="ECO:0007669"/>
    <property type="project" value="UniProtKB-KW"/>
</dbReference>
<dbReference type="GO" id="GO:0022857">
    <property type="term" value="F:transmembrane transporter activity"/>
    <property type="evidence" value="ECO:0007669"/>
    <property type="project" value="TreeGrafter"/>
</dbReference>
<dbReference type="PANTHER" id="PTHR24220:SF659">
    <property type="entry name" value="TRANSPORTER, PUTATIVE-RELATED"/>
    <property type="match status" value="1"/>
</dbReference>
<dbReference type="GO" id="GO:0005886">
    <property type="term" value="C:plasma membrane"/>
    <property type="evidence" value="ECO:0007669"/>
    <property type="project" value="TreeGrafter"/>
</dbReference>
<keyword evidence="1" id="KW-0547">Nucleotide-binding</keyword>
<dbReference type="RefSeq" id="WP_074708074.1">
    <property type="nucleotide sequence ID" value="NZ_CALAKB010000036.1"/>
</dbReference>
<comment type="caution">
    <text evidence="4">The sequence shown here is derived from an EMBL/GenBank/DDBJ whole genome shotgun (WGS) entry which is preliminary data.</text>
</comment>
<sequence>MLEVENLIYDYPEEGGRTVRGLTLPSFQMDDGEAWGVEGPSGSGKTTLFHCLAGLLTPTRGRIVLDGVELTGLSEPERARWRGKNLGYVFQEPKLLPFLTLEENIRLSGRLAGQTVSSGQIRELLAQVDLPDCAGRFPRQLSGGERQRAAFVRAIVRRPRLLLADEPTASLDVKNSRRILELLLGYQARSGCLLLCASHDPAVQARFARKLELRKEEA</sequence>
<dbReference type="PROSITE" id="PS50893">
    <property type="entry name" value="ABC_TRANSPORTER_2"/>
    <property type="match status" value="1"/>
</dbReference>
<keyword evidence="2 4" id="KW-0067">ATP-binding</keyword>
<evidence type="ECO:0000313" key="5">
    <source>
        <dbReference type="Proteomes" id="UP000182379"/>
    </source>
</evidence>
<reference evidence="4 5" key="1">
    <citation type="submission" date="2016-10" db="EMBL/GenBank/DDBJ databases">
        <authorList>
            <person name="Varghese N."/>
            <person name="Submissions S."/>
        </authorList>
    </citation>
    <scope>NUCLEOTIDE SEQUENCE [LARGE SCALE GENOMIC DNA]</scope>
    <source>
        <strain evidence="4 5">WCC6</strain>
    </source>
</reference>
<dbReference type="InterPro" id="IPR003593">
    <property type="entry name" value="AAA+_ATPase"/>
</dbReference>
<dbReference type="InterPro" id="IPR015854">
    <property type="entry name" value="ABC_transpr_LolD-like"/>
</dbReference>
<evidence type="ECO:0000313" key="4">
    <source>
        <dbReference type="EMBL" id="SDX26060.1"/>
    </source>
</evidence>
<protein>
    <submittedName>
        <fullName evidence="4">Putative ABC transport system ATP-binding protein</fullName>
    </submittedName>
</protein>
<accession>A0A1H3A8J7</accession>
<dbReference type="InterPro" id="IPR017871">
    <property type="entry name" value="ABC_transporter-like_CS"/>
</dbReference>
<evidence type="ECO:0000259" key="3">
    <source>
        <dbReference type="PROSITE" id="PS50893"/>
    </source>
</evidence>
<evidence type="ECO:0000256" key="2">
    <source>
        <dbReference type="ARBA" id="ARBA00022840"/>
    </source>
</evidence>
<organism evidence="4 5">
    <name type="scientific">Acidaminococcus fermentans</name>
    <dbReference type="NCBI Taxonomy" id="905"/>
    <lineage>
        <taxon>Bacteria</taxon>
        <taxon>Bacillati</taxon>
        <taxon>Bacillota</taxon>
        <taxon>Negativicutes</taxon>
        <taxon>Acidaminococcales</taxon>
        <taxon>Acidaminococcaceae</taxon>
        <taxon>Acidaminococcus</taxon>
    </lineage>
</organism>
<evidence type="ECO:0000256" key="1">
    <source>
        <dbReference type="ARBA" id="ARBA00022741"/>
    </source>
</evidence>
<dbReference type="Pfam" id="PF00005">
    <property type="entry name" value="ABC_tran"/>
    <property type="match status" value="1"/>
</dbReference>
<name>A0A1H3A8J7_ACIFE</name>
<dbReference type="GO" id="GO:0016887">
    <property type="term" value="F:ATP hydrolysis activity"/>
    <property type="evidence" value="ECO:0007669"/>
    <property type="project" value="InterPro"/>
</dbReference>
<dbReference type="InterPro" id="IPR003439">
    <property type="entry name" value="ABC_transporter-like_ATP-bd"/>
</dbReference>